<protein>
    <submittedName>
        <fullName evidence="1">Uncharacterized protein</fullName>
    </submittedName>
</protein>
<dbReference type="EMBL" id="CM042881">
    <property type="protein sequence ID" value="KAI4385510.1"/>
    <property type="molecule type" value="Genomic_DNA"/>
</dbReference>
<evidence type="ECO:0000313" key="2">
    <source>
        <dbReference type="Proteomes" id="UP001057402"/>
    </source>
</evidence>
<evidence type="ECO:0000313" key="1">
    <source>
        <dbReference type="EMBL" id="KAI4385510.1"/>
    </source>
</evidence>
<comment type="caution">
    <text evidence="1">The sequence shown here is derived from an EMBL/GenBank/DDBJ whole genome shotgun (WGS) entry which is preliminary data.</text>
</comment>
<dbReference type="Proteomes" id="UP001057402">
    <property type="component" value="Chromosome 2"/>
</dbReference>
<sequence length="217" mass="23911">MSAARRIQFQTSIERCPLLLEKMIYILHWQMRSWGNSAGRQRELSNMLDEWGRFMSLCLFCVAFCIMTWNRYIAAENFLPCGSGQLISAGSVATCSCRRSIYLSEAEPFLEQYPKRCVENQALIGSAGSFVRLEDVLAIVDGGRDEEGDLERELDVVPASPSVSGRDSVTKTDGLMVFSPGISGCAKSAICKELLSAGGFGDDRTLHTLMGDIIKGM</sequence>
<reference evidence="2" key="1">
    <citation type="journal article" date="2023" name="Front. Plant Sci.">
        <title>Chromosomal-level genome assembly of Melastoma candidum provides insights into trichome evolution.</title>
        <authorList>
            <person name="Zhong Y."/>
            <person name="Wu W."/>
            <person name="Sun C."/>
            <person name="Zou P."/>
            <person name="Liu Y."/>
            <person name="Dai S."/>
            <person name="Zhou R."/>
        </authorList>
    </citation>
    <scope>NUCLEOTIDE SEQUENCE [LARGE SCALE GENOMIC DNA]</scope>
</reference>
<name>A0ACB9S2V8_9MYRT</name>
<keyword evidence="2" id="KW-1185">Reference proteome</keyword>
<proteinExistence type="predicted"/>
<organism evidence="1 2">
    <name type="scientific">Melastoma candidum</name>
    <dbReference type="NCBI Taxonomy" id="119954"/>
    <lineage>
        <taxon>Eukaryota</taxon>
        <taxon>Viridiplantae</taxon>
        <taxon>Streptophyta</taxon>
        <taxon>Embryophyta</taxon>
        <taxon>Tracheophyta</taxon>
        <taxon>Spermatophyta</taxon>
        <taxon>Magnoliopsida</taxon>
        <taxon>eudicotyledons</taxon>
        <taxon>Gunneridae</taxon>
        <taxon>Pentapetalae</taxon>
        <taxon>rosids</taxon>
        <taxon>malvids</taxon>
        <taxon>Myrtales</taxon>
        <taxon>Melastomataceae</taxon>
        <taxon>Melastomatoideae</taxon>
        <taxon>Melastomateae</taxon>
        <taxon>Melastoma</taxon>
    </lineage>
</organism>
<accession>A0ACB9S2V8</accession>
<gene>
    <name evidence="1" type="ORF">MLD38_003527</name>
</gene>